<keyword evidence="3" id="KW-1185">Reference proteome</keyword>
<dbReference type="Gene3D" id="3.90.1300.10">
    <property type="entry name" value="Amidase signature (AS) domain"/>
    <property type="match status" value="1"/>
</dbReference>
<dbReference type="EMBL" id="FNPF01000006">
    <property type="protein sequence ID" value="SDY36109.1"/>
    <property type="molecule type" value="Genomic_DNA"/>
</dbReference>
<dbReference type="InterPro" id="IPR036928">
    <property type="entry name" value="AS_sf"/>
</dbReference>
<dbReference type="AlphaFoldDB" id="A0A1H3J957"/>
<proteinExistence type="predicted"/>
<dbReference type="Pfam" id="PF01425">
    <property type="entry name" value="Amidase"/>
    <property type="match status" value="1"/>
</dbReference>
<dbReference type="GO" id="GO:0003824">
    <property type="term" value="F:catalytic activity"/>
    <property type="evidence" value="ECO:0007669"/>
    <property type="project" value="InterPro"/>
</dbReference>
<dbReference type="STRING" id="321339.SAMN05444340_106117"/>
<feature type="domain" description="Amidase" evidence="1">
    <location>
        <begin position="34"/>
        <end position="452"/>
    </location>
</feature>
<dbReference type="InterPro" id="IPR023631">
    <property type="entry name" value="Amidase_dom"/>
</dbReference>
<dbReference type="PANTHER" id="PTHR11895:SF76">
    <property type="entry name" value="INDOLEACETAMIDE HYDROLASE"/>
    <property type="match status" value="1"/>
</dbReference>
<sequence length="476" mass="50393">MKTDRPGFTGPDLCRLTACEALDALAARQVSAHDLVEASLARIEQTGPAINAMVTTCPDRARAAASALPPATLLAGLPVGIKDLTPVAGVRTTWGTQAFADHVPEESHPLVERMEDRGAIVIGKTNTPELGAGANTFNAIFGPTRNPWDTRQNAGGSSGGAAAGLATGEVWLSHGSDLGGSLRTPAAYCGIVGLRPSPGVAWGGPATNAFDSMPVQGPMARNVEDCALFLDAMTGCDPRAPLSWPAPATPYRDTCRQVPGEVRIAFSHDLGGLAPIEPAMEQALRDAVGRIDAGGLPVEETAPPSAGTEDIFRTLRAFGFWVDARETPEDVTRHYKATLRQNIAEGRALDADTVADAHSARTRLYAAMADFMTHHDVLAGPVVGLFPLPVETEYPPSVNGHDSRDYLDWLRFAMLATLCSLPAMSIPVGFNAQGLPVGLQLIGRPRGEGRLLQIARRIEEILALDLRPIDPRVTHA</sequence>
<dbReference type="PROSITE" id="PS00571">
    <property type="entry name" value="AMIDASES"/>
    <property type="match status" value="1"/>
</dbReference>
<dbReference type="InterPro" id="IPR020556">
    <property type="entry name" value="Amidase_CS"/>
</dbReference>
<dbReference type="InterPro" id="IPR000120">
    <property type="entry name" value="Amidase"/>
</dbReference>
<dbReference type="PANTHER" id="PTHR11895">
    <property type="entry name" value="TRANSAMIDASE"/>
    <property type="match status" value="1"/>
</dbReference>
<name>A0A1H3J957_9RHOB</name>
<reference evidence="2 3" key="1">
    <citation type="submission" date="2016-10" db="EMBL/GenBank/DDBJ databases">
        <authorList>
            <person name="de Groot N.N."/>
        </authorList>
    </citation>
    <scope>NUCLEOTIDE SEQUENCE [LARGE SCALE GENOMIC DNA]</scope>
    <source>
        <strain evidence="2 3">DSM 26880</strain>
    </source>
</reference>
<evidence type="ECO:0000313" key="3">
    <source>
        <dbReference type="Proteomes" id="UP000199286"/>
    </source>
</evidence>
<evidence type="ECO:0000259" key="1">
    <source>
        <dbReference type="Pfam" id="PF01425"/>
    </source>
</evidence>
<organism evidence="2 3">
    <name type="scientific">Citreimonas salinaria</name>
    <dbReference type="NCBI Taxonomy" id="321339"/>
    <lineage>
        <taxon>Bacteria</taxon>
        <taxon>Pseudomonadati</taxon>
        <taxon>Pseudomonadota</taxon>
        <taxon>Alphaproteobacteria</taxon>
        <taxon>Rhodobacterales</taxon>
        <taxon>Roseobacteraceae</taxon>
        <taxon>Citreimonas</taxon>
    </lineage>
</organism>
<accession>A0A1H3J957</accession>
<dbReference type="SUPFAM" id="SSF75304">
    <property type="entry name" value="Amidase signature (AS) enzymes"/>
    <property type="match status" value="1"/>
</dbReference>
<dbReference type="Proteomes" id="UP000199286">
    <property type="component" value="Unassembled WGS sequence"/>
</dbReference>
<gene>
    <name evidence="2" type="ORF">SAMN05444340_106117</name>
</gene>
<dbReference type="RefSeq" id="WP_089882738.1">
    <property type="nucleotide sequence ID" value="NZ_FNPF01000006.1"/>
</dbReference>
<evidence type="ECO:0000313" key="2">
    <source>
        <dbReference type="EMBL" id="SDY36109.1"/>
    </source>
</evidence>
<protein>
    <submittedName>
        <fullName evidence="2">Amidase</fullName>
    </submittedName>
</protein>
<dbReference type="OrthoDB" id="9777859at2"/>